<dbReference type="InterPro" id="IPR036390">
    <property type="entry name" value="WH_DNA-bd_sf"/>
</dbReference>
<dbReference type="GO" id="GO:0006412">
    <property type="term" value="P:translation"/>
    <property type="evidence" value="ECO:0007669"/>
    <property type="project" value="UniProtKB-UniRule"/>
</dbReference>
<evidence type="ECO:0000313" key="6">
    <source>
        <dbReference type="EMBL" id="UJG39982.1"/>
    </source>
</evidence>
<dbReference type="InterPro" id="IPR027548">
    <property type="entry name" value="Ribosomal_eS19_archaeal"/>
</dbReference>
<dbReference type="GO" id="GO:0003723">
    <property type="term" value="F:RNA binding"/>
    <property type="evidence" value="ECO:0007669"/>
    <property type="project" value="TreeGrafter"/>
</dbReference>
<comment type="subunit">
    <text evidence="5">Part of the 30S ribosomal subunit.</text>
</comment>
<evidence type="ECO:0000256" key="5">
    <source>
        <dbReference type="HAMAP-Rule" id="MF_01474"/>
    </source>
</evidence>
<accession>A0A9Y1BJF8</accession>
<proteinExistence type="inferred from homology"/>
<dbReference type="Proteomes" id="UP001201020">
    <property type="component" value="Chromosome"/>
</dbReference>
<evidence type="ECO:0000256" key="3">
    <source>
        <dbReference type="ARBA" id="ARBA00023274"/>
    </source>
</evidence>
<dbReference type="PANTHER" id="PTHR11710:SF0">
    <property type="entry name" value="40S RIBOSOMAL PROTEIN S19"/>
    <property type="match status" value="1"/>
</dbReference>
<dbReference type="Gene3D" id="1.10.10.10">
    <property type="entry name" value="Winged helix-like DNA-binding domain superfamily/Winged helix DNA-binding domain"/>
    <property type="match status" value="1"/>
</dbReference>
<dbReference type="GO" id="GO:0022627">
    <property type="term" value="C:cytosolic small ribosomal subunit"/>
    <property type="evidence" value="ECO:0007669"/>
    <property type="project" value="TreeGrafter"/>
</dbReference>
<evidence type="ECO:0000256" key="4">
    <source>
        <dbReference type="ARBA" id="ARBA00035143"/>
    </source>
</evidence>
<dbReference type="Pfam" id="PF01090">
    <property type="entry name" value="Ribosomal_S19e"/>
    <property type="match status" value="1"/>
</dbReference>
<dbReference type="SMART" id="SM01413">
    <property type="entry name" value="Ribosomal_S19e"/>
    <property type="match status" value="1"/>
</dbReference>
<dbReference type="HAMAP" id="MF_01474">
    <property type="entry name" value="Ribosomal_eS19"/>
    <property type="match status" value="1"/>
</dbReference>
<gene>
    <name evidence="5" type="primary">rps19e</name>
    <name evidence="6" type="ORF">K9W45_09010</name>
</gene>
<dbReference type="InterPro" id="IPR001266">
    <property type="entry name" value="Ribosomal_eS19"/>
</dbReference>
<comment type="similarity">
    <text evidence="1 5">Belongs to the eukaryotic ribosomal protein eS19 family.</text>
</comment>
<keyword evidence="2 5" id="KW-0689">Ribosomal protein</keyword>
<protein>
    <recommendedName>
        <fullName evidence="4 5">Small ribosomal subunit protein eS19</fullName>
    </recommendedName>
</protein>
<dbReference type="SUPFAM" id="SSF46785">
    <property type="entry name" value="Winged helix' DNA-binding domain"/>
    <property type="match status" value="1"/>
</dbReference>
<comment type="function">
    <text evidence="5">May be involved in maturation of the 30S ribosomal subunit.</text>
</comment>
<organism evidence="6">
    <name type="scientific">Candidatus Heimdallarchaeum aukensis</name>
    <dbReference type="NCBI Taxonomy" id="2876573"/>
    <lineage>
        <taxon>Archaea</taxon>
        <taxon>Promethearchaeati</taxon>
        <taxon>Candidatus Heimdallarchaeota</taxon>
        <taxon>Candidatus Heimdallarchaeia (ex Rinke et al. 2021) (nom. nud.)</taxon>
        <taxon>Candidatus Heimdallarchaeales</taxon>
        <taxon>Candidatus Heimdallarchaeaceae</taxon>
        <taxon>Candidatus Heimdallarchaeum</taxon>
    </lineage>
</organism>
<dbReference type="AlphaFoldDB" id="A0A9Y1BJF8"/>
<dbReference type="EMBL" id="CP084166">
    <property type="protein sequence ID" value="UJG39982.1"/>
    <property type="molecule type" value="Genomic_DNA"/>
</dbReference>
<keyword evidence="3 5" id="KW-0687">Ribonucleoprotein</keyword>
<dbReference type="GO" id="GO:0000028">
    <property type="term" value="P:ribosomal small subunit assembly"/>
    <property type="evidence" value="ECO:0007669"/>
    <property type="project" value="TreeGrafter"/>
</dbReference>
<dbReference type="FunFam" id="1.10.10.10:FF:000449">
    <property type="entry name" value="30S ribosomal protein S19e"/>
    <property type="match status" value="1"/>
</dbReference>
<sequence>MPSAYDVPADKLILRIAEELKNNPNIQPPEWALYSKTGVHKENIPVQKDWWYIRAASILRKIYLKGPIGVSRLRVIYGGKHRRGVRREHFAKGSGSIIRKIIQQLEKANYIQKKTDHLKKGKAIYGRVISPEGQSFVDRISAEIKREIPALERY</sequence>
<dbReference type="InterPro" id="IPR036388">
    <property type="entry name" value="WH-like_DNA-bd_sf"/>
</dbReference>
<dbReference type="GO" id="GO:0003735">
    <property type="term" value="F:structural constituent of ribosome"/>
    <property type="evidence" value="ECO:0007669"/>
    <property type="project" value="InterPro"/>
</dbReference>
<evidence type="ECO:0000256" key="2">
    <source>
        <dbReference type="ARBA" id="ARBA00022980"/>
    </source>
</evidence>
<name>A0A9Y1BJF8_9ARCH</name>
<evidence type="ECO:0000256" key="1">
    <source>
        <dbReference type="ARBA" id="ARBA00010014"/>
    </source>
</evidence>
<dbReference type="PANTHER" id="PTHR11710">
    <property type="entry name" value="40S RIBOSOMAL PROTEIN S19"/>
    <property type="match status" value="1"/>
</dbReference>
<dbReference type="NCBIfam" id="NF006811">
    <property type="entry name" value="PRK09333.1"/>
    <property type="match status" value="1"/>
</dbReference>
<reference evidence="6" key="1">
    <citation type="journal article" date="2022" name="Nat. Microbiol.">
        <title>Unique mobile elements and scalable gene flow at the prokaryote-eukaryote boundary revealed by circularized Asgard archaea genomes.</title>
        <authorList>
            <person name="Wu F."/>
            <person name="Speth D.R."/>
            <person name="Philosof A."/>
            <person name="Cremiere A."/>
            <person name="Narayanan A."/>
            <person name="Barco R.A."/>
            <person name="Connon S.A."/>
            <person name="Amend J.P."/>
            <person name="Antoshechkin I.A."/>
            <person name="Orphan V.J."/>
        </authorList>
    </citation>
    <scope>NUCLEOTIDE SEQUENCE</scope>
    <source>
        <strain evidence="6">PM71</strain>
    </source>
</reference>